<dbReference type="Proteomes" id="UP001301216">
    <property type="component" value="Unassembled WGS sequence"/>
</dbReference>
<comment type="caution">
    <text evidence="1">The sequence shown here is derived from an EMBL/GenBank/DDBJ whole genome shotgun (WGS) entry which is preliminary data.</text>
</comment>
<dbReference type="EMBL" id="JAPHAV010000001">
    <property type="protein sequence ID" value="MCX2696214.1"/>
    <property type="molecule type" value="Genomic_DNA"/>
</dbReference>
<name>A0ABT3QKS2_9HYPH</name>
<accession>A0ABT3QKS2</accession>
<reference evidence="1 2" key="1">
    <citation type="submission" date="2022-11" db="EMBL/GenBank/DDBJ databases">
        <title>Brucella sp. YY2X, whole genome shotgun sequencing project.</title>
        <authorList>
            <person name="Yang Y."/>
        </authorList>
    </citation>
    <scope>NUCLEOTIDE SEQUENCE [LARGE SCALE GENOMIC DNA]</scope>
    <source>
        <strain evidence="1 2">YY2X</strain>
    </source>
</reference>
<proteinExistence type="predicted"/>
<sequence length="40" mass="4348">MATRLADGNINADIGYSPIIKSTADTNGKDLFFVSTSQQW</sequence>
<dbReference type="RefSeq" id="WP_265983471.1">
    <property type="nucleotide sequence ID" value="NZ_JAPHAV010000001.1"/>
</dbReference>
<evidence type="ECO:0000313" key="1">
    <source>
        <dbReference type="EMBL" id="MCX2696214.1"/>
    </source>
</evidence>
<evidence type="ECO:0000313" key="2">
    <source>
        <dbReference type="Proteomes" id="UP001301216"/>
    </source>
</evidence>
<organism evidence="1 2">
    <name type="scientific">Ochrobactrum chromiisoli</name>
    <dbReference type="NCBI Taxonomy" id="2993941"/>
    <lineage>
        <taxon>Bacteria</taxon>
        <taxon>Pseudomonadati</taxon>
        <taxon>Pseudomonadota</taxon>
        <taxon>Alphaproteobacteria</taxon>
        <taxon>Hyphomicrobiales</taxon>
        <taxon>Brucellaceae</taxon>
        <taxon>Brucella/Ochrobactrum group</taxon>
        <taxon>Ochrobactrum</taxon>
    </lineage>
</organism>
<gene>
    <name evidence="1" type="ORF">OPR82_05410</name>
</gene>
<keyword evidence="2" id="KW-1185">Reference proteome</keyword>
<protein>
    <submittedName>
        <fullName evidence="1">Uncharacterized protein</fullName>
    </submittedName>
</protein>